<dbReference type="PANTHER" id="PTHR23407">
    <property type="entry name" value="ATPASE INHIBITOR/5-FORMYLTETRAHYDROFOLATE CYCLO-LIGASE"/>
    <property type="match status" value="1"/>
</dbReference>
<reference evidence="5 6" key="1">
    <citation type="submission" date="2022-11" db="EMBL/GenBank/DDBJ databases">
        <title>The characterization of three novel Bacteroidetes species and genomic analysis of their roles in tidal elemental geochemical cycles.</title>
        <authorList>
            <person name="Ma K."/>
        </authorList>
    </citation>
    <scope>NUCLEOTIDE SEQUENCE [LARGE SCALE GENOMIC DNA]</scope>
    <source>
        <strain evidence="5 6">M17</strain>
    </source>
</reference>
<keyword evidence="3 4" id="KW-0067">ATP-binding</keyword>
<name>A0ABT3RSF2_9BACT</name>
<dbReference type="SUPFAM" id="SSF100950">
    <property type="entry name" value="NagB/RpiA/CoA transferase-like"/>
    <property type="match status" value="1"/>
</dbReference>
<keyword evidence="2 4" id="KW-0547">Nucleotide-binding</keyword>
<organism evidence="5 6">
    <name type="scientific">Mangrovivirga halotolerans</name>
    <dbReference type="NCBI Taxonomy" id="2993936"/>
    <lineage>
        <taxon>Bacteria</taxon>
        <taxon>Pseudomonadati</taxon>
        <taxon>Bacteroidota</taxon>
        <taxon>Cytophagia</taxon>
        <taxon>Cytophagales</taxon>
        <taxon>Mangrovivirgaceae</taxon>
        <taxon>Mangrovivirga</taxon>
    </lineage>
</organism>
<dbReference type="Proteomes" id="UP001209885">
    <property type="component" value="Unassembled WGS sequence"/>
</dbReference>
<keyword evidence="6" id="KW-1185">Reference proteome</keyword>
<evidence type="ECO:0000313" key="6">
    <source>
        <dbReference type="Proteomes" id="UP001209885"/>
    </source>
</evidence>
<evidence type="ECO:0000313" key="5">
    <source>
        <dbReference type="EMBL" id="MCX2744710.1"/>
    </source>
</evidence>
<dbReference type="GO" id="GO:0030272">
    <property type="term" value="F:5-formyltetrahydrofolate cyclo-ligase activity"/>
    <property type="evidence" value="ECO:0007669"/>
    <property type="project" value="UniProtKB-EC"/>
</dbReference>
<comment type="cofactor">
    <cofactor evidence="4">
        <name>Mg(2+)</name>
        <dbReference type="ChEBI" id="CHEBI:18420"/>
    </cofactor>
</comment>
<dbReference type="EC" id="6.3.3.2" evidence="4"/>
<dbReference type="InterPro" id="IPR002698">
    <property type="entry name" value="FTHF_cligase"/>
</dbReference>
<keyword evidence="4" id="KW-0460">Magnesium</keyword>
<comment type="similarity">
    <text evidence="1 4">Belongs to the 5-formyltetrahydrofolate cyclo-ligase family.</text>
</comment>
<keyword evidence="4" id="KW-0479">Metal-binding</keyword>
<protein>
    <recommendedName>
        <fullName evidence="4">5-formyltetrahydrofolate cyclo-ligase</fullName>
        <ecNumber evidence="4">6.3.3.2</ecNumber>
    </recommendedName>
</protein>
<dbReference type="PANTHER" id="PTHR23407:SF1">
    <property type="entry name" value="5-FORMYLTETRAHYDROFOLATE CYCLO-LIGASE"/>
    <property type="match status" value="1"/>
</dbReference>
<dbReference type="RefSeq" id="WP_266057183.1">
    <property type="nucleotide sequence ID" value="NZ_JAPFQN010000006.1"/>
</dbReference>
<evidence type="ECO:0000256" key="2">
    <source>
        <dbReference type="ARBA" id="ARBA00022741"/>
    </source>
</evidence>
<comment type="catalytic activity">
    <reaction evidence="4">
        <text>(6S)-5-formyl-5,6,7,8-tetrahydrofolate + ATP = (6R)-5,10-methenyltetrahydrofolate + ADP + phosphate</text>
        <dbReference type="Rhea" id="RHEA:10488"/>
        <dbReference type="ChEBI" id="CHEBI:30616"/>
        <dbReference type="ChEBI" id="CHEBI:43474"/>
        <dbReference type="ChEBI" id="CHEBI:57455"/>
        <dbReference type="ChEBI" id="CHEBI:57457"/>
        <dbReference type="ChEBI" id="CHEBI:456216"/>
        <dbReference type="EC" id="6.3.3.2"/>
    </reaction>
</comment>
<sequence length="191" mass="22490">MNKDTLRRTFLEKRKGLKKAEYDWRCEAIAQNFFKYSGWSELSCIHTFLPIIKNREIDTYQIINGLRKRDWEGKITTGVSDFKYNTMQTYLLDESTILKENHWGIPEPVDSIEVEDSEIDMVLTPLIVADKKGHRIGYGRGFYDIFFKKLEPHTKKVGLSLSLPLDPVKYFSSFDICLDMLITPYRVYHFD</sequence>
<dbReference type="InterPro" id="IPR024185">
    <property type="entry name" value="FTHF_cligase-like_sf"/>
</dbReference>
<keyword evidence="5" id="KW-0436">Ligase</keyword>
<dbReference type="EMBL" id="JAPFQN010000006">
    <property type="protein sequence ID" value="MCX2744710.1"/>
    <property type="molecule type" value="Genomic_DNA"/>
</dbReference>
<dbReference type="Gene3D" id="3.40.50.10420">
    <property type="entry name" value="NagB/RpiA/CoA transferase-like"/>
    <property type="match status" value="1"/>
</dbReference>
<dbReference type="InterPro" id="IPR037171">
    <property type="entry name" value="NagB/RpiA_transferase-like"/>
</dbReference>
<evidence type="ECO:0000256" key="4">
    <source>
        <dbReference type="RuleBase" id="RU361279"/>
    </source>
</evidence>
<evidence type="ECO:0000256" key="1">
    <source>
        <dbReference type="ARBA" id="ARBA00010638"/>
    </source>
</evidence>
<dbReference type="NCBIfam" id="TIGR02727">
    <property type="entry name" value="MTHFS_bact"/>
    <property type="match status" value="1"/>
</dbReference>
<evidence type="ECO:0000256" key="3">
    <source>
        <dbReference type="ARBA" id="ARBA00022840"/>
    </source>
</evidence>
<dbReference type="PIRSF" id="PIRSF006806">
    <property type="entry name" value="FTHF_cligase"/>
    <property type="match status" value="1"/>
</dbReference>
<comment type="caution">
    <text evidence="5">The sequence shown here is derived from an EMBL/GenBank/DDBJ whole genome shotgun (WGS) entry which is preliminary data.</text>
</comment>
<dbReference type="Pfam" id="PF01812">
    <property type="entry name" value="5-FTHF_cyc-lig"/>
    <property type="match status" value="1"/>
</dbReference>
<accession>A0ABT3RSF2</accession>
<gene>
    <name evidence="5" type="ORF">OO013_12580</name>
</gene>
<proteinExistence type="inferred from homology"/>